<dbReference type="PROSITE" id="PS50157">
    <property type="entry name" value="ZINC_FINGER_C2H2_2"/>
    <property type="match status" value="1"/>
</dbReference>
<keyword evidence="5" id="KW-0539">Nucleus</keyword>
<keyword evidence="3 6" id="KW-0863">Zinc-finger</keyword>
<evidence type="ECO:0000256" key="3">
    <source>
        <dbReference type="ARBA" id="ARBA00022771"/>
    </source>
</evidence>
<sequence>MHRPGIEPGAPAWQASILPLNQKQTVPGKVMETCKYCDYPTQNKGGLIVHEMTHTGEKEFRCDWKGCNYRSIQKYCVKQHKFTRTKEKPFSCEHCNYTSA</sequence>
<proteinExistence type="predicted"/>
<keyword evidence="4" id="KW-0862">Zinc</keyword>
<evidence type="ECO:0000256" key="2">
    <source>
        <dbReference type="ARBA" id="ARBA00022737"/>
    </source>
</evidence>
<dbReference type="PANTHER" id="PTHR23235">
    <property type="entry name" value="KRUEPPEL-LIKE TRANSCRIPTION FACTOR"/>
    <property type="match status" value="1"/>
</dbReference>
<reference evidence="8 9" key="1">
    <citation type="submission" date="2022-01" db="EMBL/GenBank/DDBJ databases">
        <title>A chromosomal length assembly of Cordylochernes scorpioides.</title>
        <authorList>
            <person name="Zeh D."/>
            <person name="Zeh J."/>
        </authorList>
    </citation>
    <scope>NUCLEOTIDE SEQUENCE [LARGE SCALE GENOMIC DNA]</scope>
    <source>
        <strain evidence="8">IN4F17</strain>
        <tissue evidence="8">Whole Body</tissue>
    </source>
</reference>
<dbReference type="Proteomes" id="UP001235939">
    <property type="component" value="Chromosome 03"/>
</dbReference>
<accession>A0ABY6KAF9</accession>
<name>A0ABY6KAF9_9ARAC</name>
<dbReference type="InterPro" id="IPR013087">
    <property type="entry name" value="Znf_C2H2_type"/>
</dbReference>
<keyword evidence="9" id="KW-1185">Reference proteome</keyword>
<dbReference type="PANTHER" id="PTHR23235:SF142">
    <property type="entry name" value="ZINC FINGER PROTEIN 384"/>
    <property type="match status" value="1"/>
</dbReference>
<keyword evidence="2" id="KW-0677">Repeat</keyword>
<evidence type="ECO:0000256" key="6">
    <source>
        <dbReference type="PROSITE-ProRule" id="PRU00042"/>
    </source>
</evidence>
<dbReference type="EMBL" id="CP092865">
    <property type="protein sequence ID" value="UYV65831.1"/>
    <property type="molecule type" value="Genomic_DNA"/>
</dbReference>
<organism evidence="8 9">
    <name type="scientific">Cordylochernes scorpioides</name>
    <dbReference type="NCBI Taxonomy" id="51811"/>
    <lineage>
        <taxon>Eukaryota</taxon>
        <taxon>Metazoa</taxon>
        <taxon>Ecdysozoa</taxon>
        <taxon>Arthropoda</taxon>
        <taxon>Chelicerata</taxon>
        <taxon>Arachnida</taxon>
        <taxon>Pseudoscorpiones</taxon>
        <taxon>Cheliferoidea</taxon>
        <taxon>Chernetidae</taxon>
        <taxon>Cordylochernes</taxon>
    </lineage>
</organism>
<evidence type="ECO:0000256" key="1">
    <source>
        <dbReference type="ARBA" id="ARBA00022723"/>
    </source>
</evidence>
<evidence type="ECO:0000256" key="4">
    <source>
        <dbReference type="ARBA" id="ARBA00022833"/>
    </source>
</evidence>
<keyword evidence="1" id="KW-0479">Metal-binding</keyword>
<dbReference type="Gene3D" id="3.30.160.60">
    <property type="entry name" value="Classic Zinc Finger"/>
    <property type="match status" value="2"/>
</dbReference>
<evidence type="ECO:0000259" key="7">
    <source>
        <dbReference type="PROSITE" id="PS50157"/>
    </source>
</evidence>
<dbReference type="InterPro" id="IPR036236">
    <property type="entry name" value="Znf_C2H2_sf"/>
</dbReference>
<evidence type="ECO:0000256" key="5">
    <source>
        <dbReference type="ARBA" id="ARBA00023242"/>
    </source>
</evidence>
<gene>
    <name evidence="8" type="ORF">LAZ67_3005581</name>
</gene>
<evidence type="ECO:0000313" key="8">
    <source>
        <dbReference type="EMBL" id="UYV65831.1"/>
    </source>
</evidence>
<evidence type="ECO:0000313" key="9">
    <source>
        <dbReference type="Proteomes" id="UP001235939"/>
    </source>
</evidence>
<dbReference type="SUPFAM" id="SSF57667">
    <property type="entry name" value="beta-beta-alpha zinc fingers"/>
    <property type="match status" value="1"/>
</dbReference>
<feature type="domain" description="C2H2-type" evidence="7">
    <location>
        <begin position="32"/>
        <end position="59"/>
    </location>
</feature>
<protein>
    <recommendedName>
        <fullName evidence="7">C2H2-type domain-containing protein</fullName>
    </recommendedName>
</protein>